<dbReference type="InterPro" id="IPR041657">
    <property type="entry name" value="HTH_17"/>
</dbReference>
<accession>A0A2T2WMB8</accession>
<evidence type="ECO:0000313" key="2">
    <source>
        <dbReference type="EMBL" id="PSR23385.1"/>
    </source>
</evidence>
<proteinExistence type="predicted"/>
<gene>
    <name evidence="2" type="ORF">C7B45_03480</name>
</gene>
<feature type="domain" description="Helix-turn-helix" evidence="1">
    <location>
        <begin position="10"/>
        <end position="50"/>
    </location>
</feature>
<dbReference type="InterPro" id="IPR009061">
    <property type="entry name" value="DNA-bd_dom_put_sf"/>
</dbReference>
<dbReference type="NCBIfam" id="TIGR01764">
    <property type="entry name" value="excise"/>
    <property type="match status" value="1"/>
</dbReference>
<dbReference type="AlphaFoldDB" id="A0A2T2WMB8"/>
<comment type="caution">
    <text evidence="2">The sequence shown here is derived from an EMBL/GenBank/DDBJ whole genome shotgun (WGS) entry which is preliminary data.</text>
</comment>
<protein>
    <submittedName>
        <fullName evidence="2">DNA-binding protein</fullName>
    </submittedName>
</protein>
<keyword evidence="2" id="KW-0238">DNA-binding</keyword>
<name>A0A2T2WMB8_9FIRM</name>
<dbReference type="InterPro" id="IPR010093">
    <property type="entry name" value="SinI_DNA-bd"/>
</dbReference>
<evidence type="ECO:0000313" key="3">
    <source>
        <dbReference type="Proteomes" id="UP000241848"/>
    </source>
</evidence>
<dbReference type="EMBL" id="PXYV01000006">
    <property type="protein sequence ID" value="PSR23385.1"/>
    <property type="molecule type" value="Genomic_DNA"/>
</dbReference>
<reference evidence="2 3" key="1">
    <citation type="journal article" date="2014" name="BMC Genomics">
        <title>Comparison of environmental and isolate Sulfobacillus genomes reveals diverse carbon, sulfur, nitrogen, and hydrogen metabolisms.</title>
        <authorList>
            <person name="Justice N.B."/>
            <person name="Norman A."/>
            <person name="Brown C.T."/>
            <person name="Singh A."/>
            <person name="Thomas B.C."/>
            <person name="Banfield J.F."/>
        </authorList>
    </citation>
    <scope>NUCLEOTIDE SEQUENCE [LARGE SCALE GENOMIC DNA]</scope>
    <source>
        <strain evidence="2">AMDSBA3</strain>
    </source>
</reference>
<organism evidence="2 3">
    <name type="scientific">Sulfobacillus acidophilus</name>
    <dbReference type="NCBI Taxonomy" id="53633"/>
    <lineage>
        <taxon>Bacteria</taxon>
        <taxon>Bacillati</taxon>
        <taxon>Bacillota</taxon>
        <taxon>Clostridia</taxon>
        <taxon>Eubacteriales</taxon>
        <taxon>Clostridiales Family XVII. Incertae Sedis</taxon>
        <taxon>Sulfobacillus</taxon>
    </lineage>
</organism>
<sequence length="58" mass="6629">MTPTIQQRRYYSPKEISAITGLSMATISRRIKDGTIPAVRIGRRLLIPASWDPFQKQI</sequence>
<dbReference type="Proteomes" id="UP000241848">
    <property type="component" value="Unassembled WGS sequence"/>
</dbReference>
<dbReference type="Pfam" id="PF12728">
    <property type="entry name" value="HTH_17"/>
    <property type="match status" value="1"/>
</dbReference>
<evidence type="ECO:0000259" key="1">
    <source>
        <dbReference type="Pfam" id="PF12728"/>
    </source>
</evidence>
<dbReference type="GO" id="GO:0003677">
    <property type="term" value="F:DNA binding"/>
    <property type="evidence" value="ECO:0007669"/>
    <property type="project" value="UniProtKB-KW"/>
</dbReference>
<dbReference type="SUPFAM" id="SSF46955">
    <property type="entry name" value="Putative DNA-binding domain"/>
    <property type="match status" value="1"/>
</dbReference>